<accession>A0A1J5T8H9</accession>
<dbReference type="EMBL" id="MLJW01000007">
    <property type="protein sequence ID" value="OIR16419.1"/>
    <property type="molecule type" value="Genomic_DNA"/>
</dbReference>
<proteinExistence type="predicted"/>
<sequence length="49" mass="5577">MKNSCKLRLVGLPMLGREMLENSGLKRGYNVSRGFEGELDDSRHRNSPQ</sequence>
<reference evidence="1" key="1">
    <citation type="submission" date="2016-10" db="EMBL/GenBank/DDBJ databases">
        <title>Sequence of Gallionella enrichment culture.</title>
        <authorList>
            <person name="Poehlein A."/>
            <person name="Muehling M."/>
            <person name="Daniel R."/>
        </authorList>
    </citation>
    <scope>NUCLEOTIDE SEQUENCE</scope>
</reference>
<dbReference type="AlphaFoldDB" id="A0A1J5T8H9"/>
<gene>
    <name evidence="1" type="ORF">GALL_31440</name>
</gene>
<name>A0A1J5T8H9_9ZZZZ</name>
<comment type="caution">
    <text evidence="1">The sequence shown here is derived from an EMBL/GenBank/DDBJ whole genome shotgun (WGS) entry which is preliminary data.</text>
</comment>
<protein>
    <submittedName>
        <fullName evidence="1">Uncharacterized protein</fullName>
    </submittedName>
</protein>
<evidence type="ECO:0000313" key="1">
    <source>
        <dbReference type="EMBL" id="OIR16419.1"/>
    </source>
</evidence>
<organism evidence="1">
    <name type="scientific">mine drainage metagenome</name>
    <dbReference type="NCBI Taxonomy" id="410659"/>
    <lineage>
        <taxon>unclassified sequences</taxon>
        <taxon>metagenomes</taxon>
        <taxon>ecological metagenomes</taxon>
    </lineage>
</organism>